<sequence length="206" mass="23062">MELLQAIESRRSIRKFKSEPIPENYINELLEAGRIAPSGSNLQPTRYVVIKSEEARAKLKECTPLPFVSQAPAVIAVCTDAGVVATTEIRSRELMEANAFADTPLNNTKNEDADAYNKRRKSMDEATLRAYLNLNAAIAIDHITLRAVDLGLGSCWVMMFDKEKVKSLLNLDERYDVVALIPVGYPDQAPKQRPRLSMEDVLLKEI</sequence>
<dbReference type="InterPro" id="IPR000415">
    <property type="entry name" value="Nitroreductase-like"/>
</dbReference>
<dbReference type="InterPro" id="IPR029479">
    <property type="entry name" value="Nitroreductase"/>
</dbReference>
<organism evidence="4 5">
    <name type="scientific">Clostridium rhizosphaerae</name>
    <dbReference type="NCBI Taxonomy" id="2803861"/>
    <lineage>
        <taxon>Bacteria</taxon>
        <taxon>Bacillati</taxon>
        <taxon>Bacillota</taxon>
        <taxon>Clostridia</taxon>
        <taxon>Eubacteriales</taxon>
        <taxon>Clostridiaceae</taxon>
        <taxon>Clostridium</taxon>
    </lineage>
</organism>
<feature type="domain" description="Nitroreductase" evidence="3">
    <location>
        <begin position="7"/>
        <end position="185"/>
    </location>
</feature>
<dbReference type="PANTHER" id="PTHR43673">
    <property type="entry name" value="NAD(P)H NITROREDUCTASE YDGI-RELATED"/>
    <property type="match status" value="1"/>
</dbReference>
<proteinExistence type="inferred from homology"/>
<comment type="caution">
    <text evidence="4">The sequence shown here is derived from an EMBL/GenBank/DDBJ whole genome shotgun (WGS) entry which is preliminary data.</text>
</comment>
<dbReference type="PANTHER" id="PTHR43673:SF10">
    <property type="entry name" value="NADH DEHYDROGENASE_NAD(P)H NITROREDUCTASE XCC3605-RELATED"/>
    <property type="match status" value="1"/>
</dbReference>
<dbReference type="EMBL" id="JAESWC010000009">
    <property type="protein sequence ID" value="MBL4937130.1"/>
    <property type="molecule type" value="Genomic_DNA"/>
</dbReference>
<accession>A0ABS1TCR9</accession>
<keyword evidence="5" id="KW-1185">Reference proteome</keyword>
<dbReference type="Proteomes" id="UP000632377">
    <property type="component" value="Unassembled WGS sequence"/>
</dbReference>
<evidence type="ECO:0000259" key="3">
    <source>
        <dbReference type="Pfam" id="PF00881"/>
    </source>
</evidence>
<dbReference type="Pfam" id="PF00881">
    <property type="entry name" value="Nitroreductase"/>
    <property type="match status" value="1"/>
</dbReference>
<evidence type="ECO:0000313" key="4">
    <source>
        <dbReference type="EMBL" id="MBL4937130.1"/>
    </source>
</evidence>
<gene>
    <name evidence="4" type="ORF">JK636_15360</name>
</gene>
<protein>
    <submittedName>
        <fullName evidence="4">Nitroreductase family protein</fullName>
    </submittedName>
</protein>
<name>A0ABS1TCR9_9CLOT</name>
<evidence type="ECO:0000256" key="1">
    <source>
        <dbReference type="ARBA" id="ARBA00007118"/>
    </source>
</evidence>
<reference evidence="4 5" key="1">
    <citation type="submission" date="2021-01" db="EMBL/GenBank/DDBJ databases">
        <title>Genome public.</title>
        <authorList>
            <person name="Liu C."/>
            <person name="Sun Q."/>
        </authorList>
    </citation>
    <scope>NUCLEOTIDE SEQUENCE [LARGE SCALE GENOMIC DNA]</scope>
    <source>
        <strain evidence="4 5">YIM B02515</strain>
    </source>
</reference>
<evidence type="ECO:0000256" key="2">
    <source>
        <dbReference type="ARBA" id="ARBA00023002"/>
    </source>
</evidence>
<dbReference type="SUPFAM" id="SSF55469">
    <property type="entry name" value="FMN-dependent nitroreductase-like"/>
    <property type="match status" value="1"/>
</dbReference>
<evidence type="ECO:0000313" key="5">
    <source>
        <dbReference type="Proteomes" id="UP000632377"/>
    </source>
</evidence>
<dbReference type="RefSeq" id="WP_202749877.1">
    <property type="nucleotide sequence ID" value="NZ_JAESWC010000009.1"/>
</dbReference>
<keyword evidence="2" id="KW-0560">Oxidoreductase</keyword>
<dbReference type="Gene3D" id="3.40.109.10">
    <property type="entry name" value="NADH Oxidase"/>
    <property type="match status" value="1"/>
</dbReference>
<comment type="similarity">
    <text evidence="1">Belongs to the nitroreductase family.</text>
</comment>